<sequence length="138" mass="14544">MDFNKINDAITVSGQITPEDVATLAEKGFKTLVINRPDEEVDAALASDVMIDAAKNHGMAAIYLPIYPGGFSSETVDGMRQVLAEQTGPVYAYCRSGTRSCFAWGLSQAGQVDGGEILKQAAGAGYDLSPVAMHLSGE</sequence>
<gene>
    <name evidence="2" type="ORF">GCM10022404_24730</name>
</gene>
<accession>A0ABP7KE35</accession>
<evidence type="ECO:0000259" key="1">
    <source>
        <dbReference type="Pfam" id="PF04273"/>
    </source>
</evidence>
<dbReference type="RefSeq" id="WP_344847536.1">
    <property type="nucleotide sequence ID" value="NZ_BAABDF010000007.1"/>
</dbReference>
<dbReference type="GO" id="GO:0016740">
    <property type="term" value="F:transferase activity"/>
    <property type="evidence" value="ECO:0007669"/>
    <property type="project" value="UniProtKB-KW"/>
</dbReference>
<comment type="caution">
    <text evidence="2">The sequence shown here is derived from an EMBL/GenBank/DDBJ whole genome shotgun (WGS) entry which is preliminary data.</text>
</comment>
<dbReference type="Gene3D" id="3.90.190.10">
    <property type="entry name" value="Protein tyrosine phosphatase superfamily"/>
    <property type="match status" value="1"/>
</dbReference>
<protein>
    <submittedName>
        <fullName evidence="2">TIGR01244 family sulfur transferase</fullName>
    </submittedName>
</protein>
<evidence type="ECO:0000313" key="2">
    <source>
        <dbReference type="EMBL" id="GAA3873915.1"/>
    </source>
</evidence>
<name>A0ABP7KE35_9RHOB</name>
<dbReference type="InterPro" id="IPR029021">
    <property type="entry name" value="Prot-tyrosine_phosphatase-like"/>
</dbReference>
<organism evidence="2 3">
    <name type="scientific">Celeribacter arenosi</name>
    <dbReference type="NCBI Taxonomy" id="792649"/>
    <lineage>
        <taxon>Bacteria</taxon>
        <taxon>Pseudomonadati</taxon>
        <taxon>Pseudomonadota</taxon>
        <taxon>Alphaproteobacteria</taxon>
        <taxon>Rhodobacterales</taxon>
        <taxon>Roseobacteraceae</taxon>
        <taxon>Celeribacter</taxon>
    </lineage>
</organism>
<dbReference type="NCBIfam" id="TIGR01244">
    <property type="entry name" value="TIGR01244 family sulfur transferase"/>
    <property type="match status" value="1"/>
</dbReference>
<proteinExistence type="predicted"/>
<keyword evidence="2" id="KW-0808">Transferase</keyword>
<dbReference type="Proteomes" id="UP001399917">
    <property type="component" value="Unassembled WGS sequence"/>
</dbReference>
<dbReference type="Pfam" id="PF04273">
    <property type="entry name" value="BLH_phosphatase"/>
    <property type="match status" value="1"/>
</dbReference>
<feature type="domain" description="Beta-lactamase hydrolase-like protein phosphatase-like" evidence="1">
    <location>
        <begin position="2"/>
        <end position="110"/>
    </location>
</feature>
<keyword evidence="3" id="KW-1185">Reference proteome</keyword>
<reference evidence="3" key="1">
    <citation type="journal article" date="2019" name="Int. J. Syst. Evol. Microbiol.">
        <title>The Global Catalogue of Microorganisms (GCM) 10K type strain sequencing project: providing services to taxonomists for standard genome sequencing and annotation.</title>
        <authorList>
            <consortium name="The Broad Institute Genomics Platform"/>
            <consortium name="The Broad Institute Genome Sequencing Center for Infectious Disease"/>
            <person name="Wu L."/>
            <person name="Ma J."/>
        </authorList>
    </citation>
    <scope>NUCLEOTIDE SEQUENCE [LARGE SCALE GENOMIC DNA]</scope>
    <source>
        <strain evidence="3">JCM 17190</strain>
    </source>
</reference>
<evidence type="ECO:0000313" key="3">
    <source>
        <dbReference type="Proteomes" id="UP001399917"/>
    </source>
</evidence>
<dbReference type="InterPro" id="IPR005939">
    <property type="entry name" value="BLH_phosphatase-like"/>
</dbReference>
<dbReference type="EMBL" id="BAABDF010000007">
    <property type="protein sequence ID" value="GAA3873915.1"/>
    <property type="molecule type" value="Genomic_DNA"/>
</dbReference>
<dbReference type="SUPFAM" id="SSF52799">
    <property type="entry name" value="(Phosphotyrosine protein) phosphatases II"/>
    <property type="match status" value="1"/>
</dbReference>